<protein>
    <submittedName>
        <fullName evidence="1">IS66 family insertion sequence element accessory protein TnpB</fullName>
    </submittedName>
</protein>
<accession>A0ABT4AGC5</accession>
<keyword evidence="2" id="KW-1185">Reference proteome</keyword>
<proteinExistence type="predicted"/>
<name>A0ABT4AGC5_9BACT</name>
<comment type="caution">
    <text evidence="1">The sequence shown here is derived from an EMBL/GenBank/DDBJ whole genome shotgun (WGS) entry which is preliminary data.</text>
</comment>
<dbReference type="RefSeq" id="WP_267538633.1">
    <property type="nucleotide sequence ID" value="NZ_JAPNKA010000001.1"/>
</dbReference>
<dbReference type="NCBIfam" id="NF047593">
    <property type="entry name" value="IS66_ISAeme5_TnpA"/>
    <property type="match status" value="1"/>
</dbReference>
<evidence type="ECO:0000313" key="2">
    <source>
        <dbReference type="Proteomes" id="UP001207654"/>
    </source>
</evidence>
<reference evidence="1 2" key="1">
    <citation type="submission" date="2022-11" db="EMBL/GenBank/DDBJ databases">
        <title>Minimal conservation of predation-associated metabolite biosynthetic gene clusters underscores biosynthetic potential of Myxococcota including descriptions for ten novel species: Archangium lansinium sp. nov., Myxococcus landrumus sp. nov., Nannocystis bai.</title>
        <authorList>
            <person name="Ahearne A."/>
            <person name="Stevens C."/>
            <person name="Phillips K."/>
        </authorList>
    </citation>
    <scope>NUCLEOTIDE SEQUENCE [LARGE SCALE GENOMIC DNA]</scope>
    <source>
        <strain evidence="1 2">MIWBW</strain>
    </source>
</reference>
<dbReference type="EMBL" id="JAPNKA010000001">
    <property type="protein sequence ID" value="MCY1079944.1"/>
    <property type="molecule type" value="Genomic_DNA"/>
</dbReference>
<evidence type="ECO:0000313" key="1">
    <source>
        <dbReference type="EMBL" id="MCY1079944.1"/>
    </source>
</evidence>
<sequence>MTKRREKPEWVRVAEEYEASGLTQREFAERRSMTLSTLQSWVYRRRRQQRGTPAQPVRLLPVQVMTATAPVAGARESLEVLLGSGERVRFAAGTDVEYVARLVAALGRKSC</sequence>
<dbReference type="Proteomes" id="UP001207654">
    <property type="component" value="Unassembled WGS sequence"/>
</dbReference>
<gene>
    <name evidence="1" type="ORF">OV287_36390</name>
</gene>
<organism evidence="1 2">
    <name type="scientific">Archangium lansingense</name>
    <dbReference type="NCBI Taxonomy" id="2995310"/>
    <lineage>
        <taxon>Bacteria</taxon>
        <taxon>Pseudomonadati</taxon>
        <taxon>Myxococcota</taxon>
        <taxon>Myxococcia</taxon>
        <taxon>Myxococcales</taxon>
        <taxon>Cystobacterineae</taxon>
        <taxon>Archangiaceae</taxon>
        <taxon>Archangium</taxon>
    </lineage>
</organism>